<dbReference type="Proteomes" id="UP001179121">
    <property type="component" value="Chromosome"/>
</dbReference>
<evidence type="ECO:0000313" key="2">
    <source>
        <dbReference type="EMBL" id="CAI4031059.1"/>
    </source>
</evidence>
<evidence type="ECO:0000256" key="1">
    <source>
        <dbReference type="SAM" id="MobiDB-lite"/>
    </source>
</evidence>
<dbReference type="AlphaFoldDB" id="A0AA86TAV9"/>
<dbReference type="RefSeq" id="WP_289268021.1">
    <property type="nucleotide sequence ID" value="NZ_OX365700.1"/>
</dbReference>
<reference evidence="2" key="1">
    <citation type="submission" date="2022-10" db="EMBL/GenBank/DDBJ databases">
        <authorList>
            <person name="Koch H."/>
        </authorList>
    </citation>
    <scope>NUCLEOTIDE SEQUENCE</scope>
    <source>
        <strain evidence="2">DNF</strain>
    </source>
</reference>
<name>A0AA86TAV9_9BACT</name>
<dbReference type="EMBL" id="OX365700">
    <property type="protein sequence ID" value="CAI4031059.1"/>
    <property type="molecule type" value="Genomic_DNA"/>
</dbReference>
<organism evidence="2 3">
    <name type="scientific">Nitrospira tepida</name>
    <dbReference type="NCBI Taxonomy" id="2973512"/>
    <lineage>
        <taxon>Bacteria</taxon>
        <taxon>Pseudomonadati</taxon>
        <taxon>Nitrospirota</taxon>
        <taxon>Nitrospiria</taxon>
        <taxon>Nitrospirales</taxon>
        <taxon>Nitrospiraceae</taxon>
        <taxon>Nitrospira</taxon>
    </lineage>
</organism>
<feature type="region of interest" description="Disordered" evidence="1">
    <location>
        <begin position="1"/>
        <end position="20"/>
    </location>
</feature>
<dbReference type="KEGG" id="nti:DNFV4_01490"/>
<gene>
    <name evidence="2" type="ORF">DNFV4_01490</name>
</gene>
<protein>
    <submittedName>
        <fullName evidence="2">Uncharacterized protein</fullName>
    </submittedName>
</protein>
<keyword evidence="3" id="KW-1185">Reference proteome</keyword>
<proteinExistence type="predicted"/>
<accession>A0AA86TAV9</accession>
<evidence type="ECO:0000313" key="3">
    <source>
        <dbReference type="Proteomes" id="UP001179121"/>
    </source>
</evidence>
<sequence>MADDEQQPDSESRPTVPNQIDIGDVVLQDGSPTRVDIQDHVFRRWAGAQNTIRREEADSLVYLLLTSPDGFPARLIYIPGQVEPTPRSKRSGR</sequence>